<keyword evidence="5" id="KW-0687">Ribonucleoprotein</keyword>
<dbReference type="InterPro" id="IPR000182">
    <property type="entry name" value="GNAT_dom"/>
</dbReference>
<dbReference type="GO" id="GO:0005840">
    <property type="term" value="C:ribosome"/>
    <property type="evidence" value="ECO:0007669"/>
    <property type="project" value="UniProtKB-KW"/>
</dbReference>
<feature type="domain" description="N-acetyltransferase" evidence="4">
    <location>
        <begin position="21"/>
        <end position="191"/>
    </location>
</feature>
<proteinExistence type="inferred from homology"/>
<keyword evidence="6" id="KW-1185">Reference proteome</keyword>
<sequence length="214" mass="24527">MALLGSIGYSEPSPVLRCERLVLRLPTMADHAAWALLRERSYAFLKPWEPTWPADDLTRAAFRRRLRRYQREVRNETGYPFFVYRQDTSEIVGGLTLSNVRRGVTQSCALGYWIGEPHARHGYMSEAVECVLAFVFRKLGLHRVEAACLPHNEASIALLRRTGFTHEGHARAYLRIDAQWRDHLLFARLAEDPEPPVRPHGQAAAFGDVLKHRL</sequence>
<dbReference type="RefSeq" id="WP_210203355.1">
    <property type="nucleotide sequence ID" value="NZ_QAYG01000001.1"/>
</dbReference>
<evidence type="ECO:0000256" key="3">
    <source>
        <dbReference type="ARBA" id="ARBA00038502"/>
    </source>
</evidence>
<gene>
    <name evidence="5" type="ORF">C8N35_101292</name>
</gene>
<comment type="caution">
    <text evidence="5">The sequence shown here is derived from an EMBL/GenBank/DDBJ whole genome shotgun (WGS) entry which is preliminary data.</text>
</comment>
<evidence type="ECO:0000256" key="1">
    <source>
        <dbReference type="ARBA" id="ARBA00022679"/>
    </source>
</evidence>
<accession>A0A2T5VES2</accession>
<dbReference type="Proteomes" id="UP000244081">
    <property type="component" value="Unassembled WGS sequence"/>
</dbReference>
<comment type="similarity">
    <text evidence="3">Belongs to the acetyltransferase family. RimJ subfamily.</text>
</comment>
<dbReference type="PANTHER" id="PTHR43792:SF8">
    <property type="entry name" value="[RIBOSOMAL PROTEIN US5]-ALANINE N-ACETYLTRANSFERASE"/>
    <property type="match status" value="1"/>
</dbReference>
<dbReference type="PROSITE" id="PS51186">
    <property type="entry name" value="GNAT"/>
    <property type="match status" value="1"/>
</dbReference>
<evidence type="ECO:0000256" key="2">
    <source>
        <dbReference type="ARBA" id="ARBA00023315"/>
    </source>
</evidence>
<name>A0A2T5VES2_9HYPH</name>
<evidence type="ECO:0000313" key="6">
    <source>
        <dbReference type="Proteomes" id="UP000244081"/>
    </source>
</evidence>
<evidence type="ECO:0000259" key="4">
    <source>
        <dbReference type="PROSITE" id="PS51186"/>
    </source>
</evidence>
<reference evidence="5 6" key="1">
    <citation type="submission" date="2018-04" db="EMBL/GenBank/DDBJ databases">
        <title>Genomic Encyclopedia of Archaeal and Bacterial Type Strains, Phase II (KMG-II): from individual species to whole genera.</title>
        <authorList>
            <person name="Goeker M."/>
        </authorList>
    </citation>
    <scope>NUCLEOTIDE SEQUENCE [LARGE SCALE GENOMIC DNA]</scope>
    <source>
        <strain evidence="5 6">DSM 23382</strain>
    </source>
</reference>
<dbReference type="GO" id="GO:0008999">
    <property type="term" value="F:protein-N-terminal-alanine acetyltransferase activity"/>
    <property type="evidence" value="ECO:0007669"/>
    <property type="project" value="TreeGrafter"/>
</dbReference>
<keyword evidence="5" id="KW-0689">Ribosomal protein</keyword>
<dbReference type="AlphaFoldDB" id="A0A2T5VES2"/>
<protein>
    <submittedName>
        <fullName evidence="5">[SSU ribosomal protein S5P]-alanine acetyltransferase</fullName>
    </submittedName>
</protein>
<dbReference type="PANTHER" id="PTHR43792">
    <property type="entry name" value="GNAT FAMILY, PUTATIVE (AFU_ORTHOLOGUE AFUA_3G00765)-RELATED-RELATED"/>
    <property type="match status" value="1"/>
</dbReference>
<dbReference type="GO" id="GO:0005737">
    <property type="term" value="C:cytoplasm"/>
    <property type="evidence" value="ECO:0007669"/>
    <property type="project" value="TreeGrafter"/>
</dbReference>
<keyword evidence="2" id="KW-0012">Acyltransferase</keyword>
<dbReference type="Gene3D" id="3.40.630.30">
    <property type="match status" value="1"/>
</dbReference>
<dbReference type="SUPFAM" id="SSF55729">
    <property type="entry name" value="Acyl-CoA N-acyltransferases (Nat)"/>
    <property type="match status" value="1"/>
</dbReference>
<dbReference type="InterPro" id="IPR016181">
    <property type="entry name" value="Acyl_CoA_acyltransferase"/>
</dbReference>
<dbReference type="EMBL" id="QAYG01000001">
    <property type="protein sequence ID" value="PTW62252.1"/>
    <property type="molecule type" value="Genomic_DNA"/>
</dbReference>
<keyword evidence="1 5" id="KW-0808">Transferase</keyword>
<evidence type="ECO:0000313" key="5">
    <source>
        <dbReference type="EMBL" id="PTW62252.1"/>
    </source>
</evidence>
<dbReference type="InterPro" id="IPR051531">
    <property type="entry name" value="N-acetyltransferase"/>
</dbReference>
<dbReference type="Pfam" id="PF13302">
    <property type="entry name" value="Acetyltransf_3"/>
    <property type="match status" value="1"/>
</dbReference>
<organism evidence="5 6">
    <name type="scientific">Breoghania corrubedonensis</name>
    <dbReference type="NCBI Taxonomy" id="665038"/>
    <lineage>
        <taxon>Bacteria</taxon>
        <taxon>Pseudomonadati</taxon>
        <taxon>Pseudomonadota</taxon>
        <taxon>Alphaproteobacteria</taxon>
        <taxon>Hyphomicrobiales</taxon>
        <taxon>Stappiaceae</taxon>
        <taxon>Breoghania</taxon>
    </lineage>
</organism>